<evidence type="ECO:0000256" key="1">
    <source>
        <dbReference type="ARBA" id="ARBA00004141"/>
    </source>
</evidence>
<feature type="transmembrane region" description="Helical" evidence="8">
    <location>
        <begin position="50"/>
        <end position="73"/>
    </location>
</feature>
<keyword evidence="5 8" id="KW-0812">Transmembrane</keyword>
<name>A0A167MQC2_CALVF</name>
<keyword evidence="4" id="KW-0808">Transferase</keyword>
<dbReference type="STRING" id="1330018.A0A167MQC2"/>
<keyword evidence="6 8" id="KW-1133">Transmembrane helix</keyword>
<evidence type="ECO:0000256" key="7">
    <source>
        <dbReference type="ARBA" id="ARBA00023136"/>
    </source>
</evidence>
<dbReference type="Pfam" id="PF13813">
    <property type="entry name" value="MBOAT_2"/>
    <property type="match status" value="1"/>
</dbReference>
<proteinExistence type="inferred from homology"/>
<dbReference type="PANTHER" id="PTHR31595:SF57">
    <property type="entry name" value="OS04G0481900 PROTEIN"/>
    <property type="match status" value="1"/>
</dbReference>
<gene>
    <name evidence="10" type="ORF">CALVIDRAFT_498241</name>
</gene>
<reference evidence="10 11" key="1">
    <citation type="journal article" date="2016" name="Mol. Biol. Evol.">
        <title>Comparative Genomics of Early-Diverging Mushroom-Forming Fungi Provides Insights into the Origins of Lignocellulose Decay Capabilities.</title>
        <authorList>
            <person name="Nagy L.G."/>
            <person name="Riley R."/>
            <person name="Tritt A."/>
            <person name="Adam C."/>
            <person name="Daum C."/>
            <person name="Floudas D."/>
            <person name="Sun H."/>
            <person name="Yadav J.S."/>
            <person name="Pangilinan J."/>
            <person name="Larsson K.H."/>
            <person name="Matsuura K."/>
            <person name="Barry K."/>
            <person name="Labutti K."/>
            <person name="Kuo R."/>
            <person name="Ohm R.A."/>
            <person name="Bhattacharya S.S."/>
            <person name="Shirouzu T."/>
            <person name="Yoshinaga Y."/>
            <person name="Martin F.M."/>
            <person name="Grigoriev I.V."/>
            <person name="Hibbett D.S."/>
        </authorList>
    </citation>
    <scope>NUCLEOTIDE SEQUENCE [LARGE SCALE GENOMIC DNA]</scope>
    <source>
        <strain evidence="10 11">TUFC12733</strain>
    </source>
</reference>
<evidence type="ECO:0000256" key="4">
    <source>
        <dbReference type="ARBA" id="ARBA00022679"/>
    </source>
</evidence>
<dbReference type="AlphaFoldDB" id="A0A167MQC2"/>
<feature type="transmembrane region" description="Helical" evidence="8">
    <location>
        <begin position="20"/>
        <end position="43"/>
    </location>
</feature>
<keyword evidence="7 8" id="KW-0472">Membrane</keyword>
<dbReference type="PANTHER" id="PTHR31595">
    <property type="entry name" value="LONG-CHAIN-ALCOHOL O-FATTY-ACYLTRANSFERASE 3-RELATED"/>
    <property type="match status" value="1"/>
</dbReference>
<dbReference type="InterPro" id="IPR032805">
    <property type="entry name" value="Wax_synthase_dom"/>
</dbReference>
<evidence type="ECO:0000256" key="2">
    <source>
        <dbReference type="ARBA" id="ARBA00005179"/>
    </source>
</evidence>
<evidence type="ECO:0000256" key="8">
    <source>
        <dbReference type="SAM" id="Phobius"/>
    </source>
</evidence>
<evidence type="ECO:0000259" key="9">
    <source>
        <dbReference type="Pfam" id="PF13813"/>
    </source>
</evidence>
<feature type="transmembrane region" description="Helical" evidence="8">
    <location>
        <begin position="426"/>
        <end position="446"/>
    </location>
</feature>
<dbReference type="EMBL" id="KV417282">
    <property type="protein sequence ID" value="KZO96956.1"/>
    <property type="molecule type" value="Genomic_DNA"/>
</dbReference>
<feature type="transmembrane region" description="Helical" evidence="8">
    <location>
        <begin position="261"/>
        <end position="287"/>
    </location>
</feature>
<accession>A0A167MQC2</accession>
<sequence>MDQIPSIASWWPFLPPEERIHITIETFPILITTGPPVLLLAYLARRPNTLLYRLAILPFAVAWCLYVVTGFRWMTPAMAPWNWALGVWVVECLVKIVDFGTDTTGFPRIGEKKPGTARSQEATHQSYNSGDAVALKHNGIMSNGRVFNGDTTSKLQATPPKAVLHPLIDALDLACAWRGIGWEHGRDTYIPPFPFPTLFGAELKKAWLQHAAWKFLRSLLLLDALEVLVKQHPNFRTPGSSSIFLASLPPLQRYPLAVMTAWATGFAVIFGFQTCYYLLGFIAVLLLGHDPRNWPPIYEAPWAATSLHDYWAKRWHQMFRRMFLVMGGWPLAWVLSILFGKVSAYVGVVVGTFLASGAYHTLSLFATGVPLGWGSMIYFSMQGVGLGLERIFRHVTGKRIHGFGGWVWVFLWAVAASTWAVDDWHIHGLGSGIVIPPILSPLRAVVFPLGRMIRDHFVT</sequence>
<evidence type="ECO:0000256" key="6">
    <source>
        <dbReference type="ARBA" id="ARBA00022989"/>
    </source>
</evidence>
<feature type="transmembrane region" description="Helical" evidence="8">
    <location>
        <begin position="323"/>
        <end position="346"/>
    </location>
</feature>
<protein>
    <recommendedName>
        <fullName evidence="9">Wax synthase domain-containing protein</fullName>
    </recommendedName>
</protein>
<dbReference type="InterPro" id="IPR044851">
    <property type="entry name" value="Wax_synthase"/>
</dbReference>
<evidence type="ECO:0000313" key="10">
    <source>
        <dbReference type="EMBL" id="KZO96956.1"/>
    </source>
</evidence>
<feature type="domain" description="Wax synthase" evidence="9">
    <location>
        <begin position="294"/>
        <end position="379"/>
    </location>
</feature>
<comment type="similarity">
    <text evidence="3">Belongs to the wax synthase family.</text>
</comment>
<dbReference type="GO" id="GO:0016020">
    <property type="term" value="C:membrane"/>
    <property type="evidence" value="ECO:0007669"/>
    <property type="project" value="UniProtKB-SubCell"/>
</dbReference>
<comment type="subcellular location">
    <subcellularLocation>
        <location evidence="1">Membrane</location>
        <topology evidence="1">Multi-pass membrane protein</topology>
    </subcellularLocation>
</comment>
<keyword evidence="11" id="KW-1185">Reference proteome</keyword>
<comment type="pathway">
    <text evidence="2">Secondary metabolite biosynthesis.</text>
</comment>
<dbReference type="OrthoDB" id="1077582at2759"/>
<feature type="transmembrane region" description="Helical" evidence="8">
    <location>
        <begin position="358"/>
        <end position="379"/>
    </location>
</feature>
<evidence type="ECO:0000313" key="11">
    <source>
        <dbReference type="Proteomes" id="UP000076738"/>
    </source>
</evidence>
<dbReference type="GO" id="GO:0008374">
    <property type="term" value="F:O-acyltransferase activity"/>
    <property type="evidence" value="ECO:0007669"/>
    <property type="project" value="InterPro"/>
</dbReference>
<organism evidence="10 11">
    <name type="scientific">Calocera viscosa (strain TUFC12733)</name>
    <dbReference type="NCBI Taxonomy" id="1330018"/>
    <lineage>
        <taxon>Eukaryota</taxon>
        <taxon>Fungi</taxon>
        <taxon>Dikarya</taxon>
        <taxon>Basidiomycota</taxon>
        <taxon>Agaricomycotina</taxon>
        <taxon>Dacrymycetes</taxon>
        <taxon>Dacrymycetales</taxon>
        <taxon>Dacrymycetaceae</taxon>
        <taxon>Calocera</taxon>
    </lineage>
</organism>
<evidence type="ECO:0000256" key="5">
    <source>
        <dbReference type="ARBA" id="ARBA00022692"/>
    </source>
</evidence>
<evidence type="ECO:0000256" key="3">
    <source>
        <dbReference type="ARBA" id="ARBA00007282"/>
    </source>
</evidence>
<feature type="transmembrane region" description="Helical" evidence="8">
    <location>
        <begin position="400"/>
        <end position="420"/>
    </location>
</feature>
<dbReference type="GO" id="GO:0006629">
    <property type="term" value="P:lipid metabolic process"/>
    <property type="evidence" value="ECO:0007669"/>
    <property type="project" value="InterPro"/>
</dbReference>
<dbReference type="Proteomes" id="UP000076738">
    <property type="component" value="Unassembled WGS sequence"/>
</dbReference>